<dbReference type="EMBL" id="LR798189">
    <property type="protein sequence ID" value="CAB5079011.1"/>
    <property type="molecule type" value="Genomic_DNA"/>
</dbReference>
<sequence length="141" mass="14466">MLLAGGLKTKITAISSTMTVGSQSYVYIKPTYYDDGWIGAGTSEIFFGATAMGSMSAAGEAAALFWKCQAGGHTGNGQVWLEVSGNVSTTYVSQVLSNAVSLGTVTYSSYNSTTNTTLFTVGGNAVLNPFGTSGTKTIAIS</sequence>
<protein>
    <submittedName>
        <fullName evidence="3">Uncharacterized protein</fullName>
    </submittedName>
</protein>
<evidence type="ECO:0000313" key="1">
    <source>
        <dbReference type="EMBL" id="CAB4120940.1"/>
    </source>
</evidence>
<proteinExistence type="predicted"/>
<organism evidence="3">
    <name type="scientific">uncultured Caudovirales phage</name>
    <dbReference type="NCBI Taxonomy" id="2100421"/>
    <lineage>
        <taxon>Viruses</taxon>
        <taxon>Duplodnaviria</taxon>
        <taxon>Heunggongvirae</taxon>
        <taxon>Uroviricota</taxon>
        <taxon>Caudoviricetes</taxon>
        <taxon>Peduoviridae</taxon>
        <taxon>Maltschvirus</taxon>
        <taxon>Maltschvirus maltsch</taxon>
    </lineage>
</organism>
<dbReference type="EMBL" id="LR797822">
    <property type="protein sequence ID" value="CAB4241306.1"/>
    <property type="molecule type" value="Genomic_DNA"/>
</dbReference>
<evidence type="ECO:0000313" key="3">
    <source>
        <dbReference type="EMBL" id="CAB5079011.1"/>
    </source>
</evidence>
<accession>A0A6J7VKQ8</accession>
<dbReference type="EMBL" id="LR796136">
    <property type="protein sequence ID" value="CAB4120940.1"/>
    <property type="molecule type" value="Genomic_DNA"/>
</dbReference>
<name>A0A6J7VKQ8_9CAUD</name>
<evidence type="ECO:0000313" key="2">
    <source>
        <dbReference type="EMBL" id="CAB4241306.1"/>
    </source>
</evidence>
<gene>
    <name evidence="3" type="ORF">UFOVP145_52</name>
    <name evidence="1" type="ORF">UFOVP4_21</name>
    <name evidence="2" type="ORF">UFOVP64_38</name>
</gene>
<reference evidence="3" key="1">
    <citation type="submission" date="2020-05" db="EMBL/GenBank/DDBJ databases">
        <authorList>
            <person name="Chiriac C."/>
            <person name="Salcher M."/>
            <person name="Ghai R."/>
            <person name="Kavagutti S V."/>
        </authorList>
    </citation>
    <scope>NUCLEOTIDE SEQUENCE</scope>
</reference>